<organism evidence="4 5">
    <name type="scientific">Candidatus Merdivivens faecigallinarum</name>
    <dbReference type="NCBI Taxonomy" id="2840871"/>
    <lineage>
        <taxon>Bacteria</taxon>
        <taxon>Pseudomonadati</taxon>
        <taxon>Bacteroidota</taxon>
        <taxon>Bacteroidia</taxon>
        <taxon>Bacteroidales</taxon>
        <taxon>Muribaculaceae</taxon>
        <taxon>Muribaculaceae incertae sedis</taxon>
        <taxon>Candidatus Merdivivens</taxon>
    </lineage>
</organism>
<evidence type="ECO:0000313" key="5">
    <source>
        <dbReference type="Proteomes" id="UP000823772"/>
    </source>
</evidence>
<dbReference type="PROSITE" id="PS51257">
    <property type="entry name" value="PROKAR_LIPOPROTEIN"/>
    <property type="match status" value="1"/>
</dbReference>
<dbReference type="InterPro" id="IPR036116">
    <property type="entry name" value="FN3_sf"/>
</dbReference>
<comment type="caution">
    <text evidence="4">The sequence shown here is derived from an EMBL/GenBank/DDBJ whole genome shotgun (WGS) entry which is preliminary data.</text>
</comment>
<dbReference type="PANTHER" id="PTHR46708">
    <property type="entry name" value="TENASCIN"/>
    <property type="match status" value="1"/>
</dbReference>
<dbReference type="Pfam" id="PF00041">
    <property type="entry name" value="fn3"/>
    <property type="match status" value="1"/>
</dbReference>
<dbReference type="PANTHER" id="PTHR46708:SF2">
    <property type="entry name" value="FIBRONECTIN TYPE-III DOMAIN-CONTAINING PROTEIN"/>
    <property type="match status" value="1"/>
</dbReference>
<evidence type="ECO:0000256" key="1">
    <source>
        <dbReference type="ARBA" id="ARBA00022737"/>
    </source>
</evidence>
<dbReference type="InterPro" id="IPR013783">
    <property type="entry name" value="Ig-like_fold"/>
</dbReference>
<sequence length="492" mass="55348">MKKSFLFFACLCVLPFSMILSCDPVEPDPNDGEDPVALAKPEGLKGENTDNSIVFTWNAVENAKCYSYIFEDGDEVYVNETTVTMENLQSETAYTFKVKAVSGDLEKWLDSQWAEVTVTTGEEPVRPFAIDITGVTFHSVEMKISPLDAEMTYFTNPWKLADFESYASTEEFAKARVDSFKEAAAVSGMTLEQYLNAANFLLVGEQEYLAFINLESDTDYVVYVFGLDYQGNITSEVVYEPFKTEPEPQVEPSSMTFELSVTDITDISAKMTMKPSVDDEYYYAFFVNKENYDYLGDEYIIQTCIDDLNEYISSSDWAETVAEQCFMGEDTFSYAELDANTEYVGFAFGVGQQGLYAAASTDLFVSDVFMTGSPSGSDGPIRIEVINFEIDDVQIKFIPSPEVESYRCELLPLSNFGDVSDAEIIAKDMENLWNDYADLYVYFVQYGEFTLTRVNPLEPDTEYIAFAYGLSTSEFVATTELCKVVLRTPSEN</sequence>
<dbReference type="CDD" id="cd00063">
    <property type="entry name" value="FN3"/>
    <property type="match status" value="1"/>
</dbReference>
<keyword evidence="2" id="KW-0732">Signal</keyword>
<evidence type="ECO:0000259" key="3">
    <source>
        <dbReference type="SMART" id="SM00060"/>
    </source>
</evidence>
<gene>
    <name evidence="4" type="ORF">IAC87_04585</name>
</gene>
<dbReference type="InterPro" id="IPR050991">
    <property type="entry name" value="ECM_Regulatory_Proteins"/>
</dbReference>
<evidence type="ECO:0000256" key="2">
    <source>
        <dbReference type="SAM" id="SignalP"/>
    </source>
</evidence>
<dbReference type="Proteomes" id="UP000823772">
    <property type="component" value="Unassembled WGS sequence"/>
</dbReference>
<dbReference type="EMBL" id="JADILY010000097">
    <property type="protein sequence ID" value="MBO8481805.1"/>
    <property type="molecule type" value="Genomic_DNA"/>
</dbReference>
<accession>A0A9D9NQ99</accession>
<feature type="chain" id="PRO_5039197356" evidence="2">
    <location>
        <begin position="22"/>
        <end position="492"/>
    </location>
</feature>
<dbReference type="SMART" id="SM00060">
    <property type="entry name" value="FN3"/>
    <property type="match status" value="1"/>
</dbReference>
<name>A0A9D9NQ99_9BACT</name>
<reference evidence="4" key="2">
    <citation type="journal article" date="2021" name="PeerJ">
        <title>Extensive microbial diversity within the chicken gut microbiome revealed by metagenomics and culture.</title>
        <authorList>
            <person name="Gilroy R."/>
            <person name="Ravi A."/>
            <person name="Getino M."/>
            <person name="Pursley I."/>
            <person name="Horton D.L."/>
            <person name="Alikhan N.F."/>
            <person name="Baker D."/>
            <person name="Gharbi K."/>
            <person name="Hall N."/>
            <person name="Watson M."/>
            <person name="Adriaenssens E.M."/>
            <person name="Foster-Nyarko E."/>
            <person name="Jarju S."/>
            <person name="Secka A."/>
            <person name="Antonio M."/>
            <person name="Oren A."/>
            <person name="Chaudhuri R.R."/>
            <person name="La Ragione R."/>
            <person name="Hildebrand F."/>
            <person name="Pallen M.J."/>
        </authorList>
    </citation>
    <scope>NUCLEOTIDE SEQUENCE</scope>
    <source>
        <strain evidence="4">B3-2255</strain>
    </source>
</reference>
<feature type="signal peptide" evidence="2">
    <location>
        <begin position="1"/>
        <end position="21"/>
    </location>
</feature>
<dbReference type="SUPFAM" id="SSF49265">
    <property type="entry name" value="Fibronectin type III"/>
    <property type="match status" value="1"/>
</dbReference>
<dbReference type="AlphaFoldDB" id="A0A9D9NQ99"/>
<dbReference type="Gene3D" id="2.60.40.10">
    <property type="entry name" value="Immunoglobulins"/>
    <property type="match status" value="1"/>
</dbReference>
<dbReference type="InterPro" id="IPR003961">
    <property type="entry name" value="FN3_dom"/>
</dbReference>
<protein>
    <submittedName>
        <fullName evidence="4">Fibronectin type III domain-containing protein</fullName>
    </submittedName>
</protein>
<keyword evidence="1" id="KW-0677">Repeat</keyword>
<feature type="domain" description="Fibronectin type-III" evidence="3">
    <location>
        <begin position="38"/>
        <end position="107"/>
    </location>
</feature>
<evidence type="ECO:0000313" key="4">
    <source>
        <dbReference type="EMBL" id="MBO8481805.1"/>
    </source>
</evidence>
<proteinExistence type="predicted"/>
<reference evidence="4" key="1">
    <citation type="submission" date="2020-10" db="EMBL/GenBank/DDBJ databases">
        <authorList>
            <person name="Gilroy R."/>
        </authorList>
    </citation>
    <scope>NUCLEOTIDE SEQUENCE</scope>
    <source>
        <strain evidence="4">B3-2255</strain>
    </source>
</reference>